<evidence type="ECO:0000313" key="3">
    <source>
        <dbReference type="WBParaSite" id="Minc3s00010g00670"/>
    </source>
</evidence>
<dbReference type="Proteomes" id="UP000887563">
    <property type="component" value="Unplaced"/>
</dbReference>
<dbReference type="AlphaFoldDB" id="A0A914KHE3"/>
<evidence type="ECO:0000256" key="1">
    <source>
        <dbReference type="SAM" id="Phobius"/>
    </source>
</evidence>
<dbReference type="Pfam" id="PF10320">
    <property type="entry name" value="7TM_GPCR_Srsx"/>
    <property type="match status" value="1"/>
</dbReference>
<protein>
    <submittedName>
        <fullName evidence="3">Serpentine receptor class gamma</fullName>
    </submittedName>
</protein>
<organism evidence="2 3">
    <name type="scientific">Meloidogyne incognita</name>
    <name type="common">Southern root-knot nematode worm</name>
    <name type="synonym">Oxyuris incognita</name>
    <dbReference type="NCBI Taxonomy" id="6306"/>
    <lineage>
        <taxon>Eukaryota</taxon>
        <taxon>Metazoa</taxon>
        <taxon>Ecdysozoa</taxon>
        <taxon>Nematoda</taxon>
        <taxon>Chromadorea</taxon>
        <taxon>Rhabditida</taxon>
        <taxon>Tylenchina</taxon>
        <taxon>Tylenchomorpha</taxon>
        <taxon>Tylenchoidea</taxon>
        <taxon>Meloidogynidae</taxon>
        <taxon>Meloidogyninae</taxon>
        <taxon>Meloidogyne</taxon>
        <taxon>Meloidogyne incognita group</taxon>
    </lineage>
</organism>
<dbReference type="InterPro" id="IPR019424">
    <property type="entry name" value="7TM_GPCR_Srsx"/>
</dbReference>
<feature type="transmembrane region" description="Helical" evidence="1">
    <location>
        <begin position="29"/>
        <end position="54"/>
    </location>
</feature>
<keyword evidence="2" id="KW-1185">Reference proteome</keyword>
<dbReference type="SUPFAM" id="SSF81321">
    <property type="entry name" value="Family A G protein-coupled receptor-like"/>
    <property type="match status" value="1"/>
</dbReference>
<dbReference type="WBParaSite" id="Minc3s00010g00670">
    <property type="protein sequence ID" value="Minc3s00010g00670"/>
    <property type="gene ID" value="Minc3s00010g00670"/>
</dbReference>
<sequence>MLIPTNMNQTYLLPPIYMAFSNPGFHLELFLPSLVMLPSIIGLFLNASVCYITWKYWGKYTALKSKTCVLIAINSFLEVLHQSGQFVFFYITATGIDFIPALLAFKIEGYYVISTYVVTFMFLTMSIDKVLAVAFPLLFESPSVGLIKLPKEWTYPRSRGFIPEWAYPRRGGFIPVWTYPRRGGFIP</sequence>
<keyword evidence="1" id="KW-0812">Transmembrane</keyword>
<keyword evidence="1" id="KW-1133">Transmembrane helix</keyword>
<reference evidence="3" key="1">
    <citation type="submission" date="2022-11" db="UniProtKB">
        <authorList>
            <consortium name="WormBaseParasite"/>
        </authorList>
    </citation>
    <scope>IDENTIFICATION</scope>
</reference>
<evidence type="ECO:0000313" key="2">
    <source>
        <dbReference type="Proteomes" id="UP000887563"/>
    </source>
</evidence>
<keyword evidence="1" id="KW-0472">Membrane</keyword>
<accession>A0A914KHE3</accession>
<name>A0A914KHE3_MELIC</name>
<proteinExistence type="predicted"/>